<organism evidence="2 3">
    <name type="scientific">Apostasia shenzhenica</name>
    <dbReference type="NCBI Taxonomy" id="1088818"/>
    <lineage>
        <taxon>Eukaryota</taxon>
        <taxon>Viridiplantae</taxon>
        <taxon>Streptophyta</taxon>
        <taxon>Embryophyta</taxon>
        <taxon>Tracheophyta</taxon>
        <taxon>Spermatophyta</taxon>
        <taxon>Magnoliopsida</taxon>
        <taxon>Liliopsida</taxon>
        <taxon>Asparagales</taxon>
        <taxon>Orchidaceae</taxon>
        <taxon>Apostasioideae</taxon>
        <taxon>Apostasia</taxon>
    </lineage>
</organism>
<evidence type="ECO:0000313" key="3">
    <source>
        <dbReference type="Proteomes" id="UP000236161"/>
    </source>
</evidence>
<name>A0A2H9ZQM9_9ASPA</name>
<protein>
    <recommendedName>
        <fullName evidence="4">Bromodomain associated domain-containing protein</fullName>
    </recommendedName>
</protein>
<evidence type="ECO:0000313" key="2">
    <source>
        <dbReference type="EMBL" id="PKA45598.1"/>
    </source>
</evidence>
<dbReference type="EMBL" id="KZ454830">
    <property type="protein sequence ID" value="PKA45598.1"/>
    <property type="molecule type" value="Genomic_DNA"/>
</dbReference>
<feature type="region of interest" description="Disordered" evidence="1">
    <location>
        <begin position="135"/>
        <end position="157"/>
    </location>
</feature>
<sequence length="574" mass="65060">MAEAQRTQKSTATAALVGDEGRGYELARRLESCGAWRSWLGEAAYAAFAHSLSSPAAWDAFMTPSASAPRAQLQLQLRARCLLFEKASAAFTLRPSPATTALPISNVNPSYLQMHEDDIYYTLEDEKQVVFQPQIPSRPTYSPHRGSQLSFERSSSVGSVYNDPEHVSKYEDMPHKYYSEYIERYRTRHQKLPYGGKESHKRTSEVMSVYLKHCNLHKKKRQTVKVDCYSSMSETGSSIVSNGLSEGNNSTEEDIHFFPEILFPANCVPDSALPMPVMEKKQRVEVHGVLDNLPTVISPSPAMMERFGIRPEYVKMGNKYRGKDGSGGDRRPISQEQATQITTKVAAHLLSNIGFEGGTEVSMKAFSEYFGNHICKLGRILKVLTDNYKKQFSSIELLKMFLQITGHGNLGALTEITKNTSKGSFTQQTQQTIRQLQALQQNPLLQAQQFQRQMHPQMNMLHSQNIAFQQQQQQLQWDKIRRRQVSTPRGSVMIMDKDQPVEDVKIENIMEGTVDANTFNALNKQQLQLRQQQFAMANHPAQSGQHFKQFQSIQIPHMQAQLAQYNSHLELDNF</sequence>
<dbReference type="STRING" id="1088818.A0A2H9ZQM9"/>
<accession>A0A2H9ZQM9</accession>
<evidence type="ECO:0000256" key="1">
    <source>
        <dbReference type="SAM" id="MobiDB-lite"/>
    </source>
</evidence>
<dbReference type="AlphaFoldDB" id="A0A2H9ZQM9"/>
<dbReference type="OrthoDB" id="1906016at2759"/>
<proteinExistence type="predicted"/>
<gene>
    <name evidence="2" type="ORF">AXF42_Ash010937</name>
</gene>
<evidence type="ECO:0008006" key="4">
    <source>
        <dbReference type="Google" id="ProtNLM"/>
    </source>
</evidence>
<keyword evidence="3" id="KW-1185">Reference proteome</keyword>
<dbReference type="PANTHER" id="PTHR37604:SF1">
    <property type="entry name" value="TRANSCRIPTION INITIATION FACTOR TFIID SUBUNIT"/>
    <property type="match status" value="1"/>
</dbReference>
<reference evidence="2 3" key="1">
    <citation type="journal article" date="2017" name="Nature">
        <title>The Apostasia genome and the evolution of orchids.</title>
        <authorList>
            <person name="Zhang G.Q."/>
            <person name="Liu K.W."/>
            <person name="Li Z."/>
            <person name="Lohaus R."/>
            <person name="Hsiao Y.Y."/>
            <person name="Niu S.C."/>
            <person name="Wang J.Y."/>
            <person name="Lin Y.C."/>
            <person name="Xu Q."/>
            <person name="Chen L.J."/>
            <person name="Yoshida K."/>
            <person name="Fujiwara S."/>
            <person name="Wang Z.W."/>
            <person name="Zhang Y.Q."/>
            <person name="Mitsuda N."/>
            <person name="Wang M."/>
            <person name="Liu G.H."/>
            <person name="Pecoraro L."/>
            <person name="Huang H.X."/>
            <person name="Xiao X.J."/>
            <person name="Lin M."/>
            <person name="Wu X.Y."/>
            <person name="Wu W.L."/>
            <person name="Chen Y.Y."/>
            <person name="Chang S.B."/>
            <person name="Sakamoto S."/>
            <person name="Ohme-Takagi M."/>
            <person name="Yagi M."/>
            <person name="Zeng S.J."/>
            <person name="Shen C.Y."/>
            <person name="Yeh C.M."/>
            <person name="Luo Y.B."/>
            <person name="Tsai W.C."/>
            <person name="Van de Peer Y."/>
            <person name="Liu Z.J."/>
        </authorList>
    </citation>
    <scope>NUCLEOTIDE SEQUENCE [LARGE SCALE GENOMIC DNA]</scope>
    <source>
        <strain evidence="3">cv. Shenzhen</strain>
        <tissue evidence="2">Stem</tissue>
    </source>
</reference>
<dbReference type="Proteomes" id="UP000236161">
    <property type="component" value="Unassembled WGS sequence"/>
</dbReference>
<dbReference type="PANTHER" id="PTHR37604">
    <property type="entry name" value="TRANSCRIPTION INITIATION FACTOR TFIID SUBUNIT"/>
    <property type="match status" value="1"/>
</dbReference>